<dbReference type="EMBL" id="JANIBC010000001">
    <property type="protein sequence ID" value="MCQ8183908.1"/>
    <property type="molecule type" value="Genomic_DNA"/>
</dbReference>
<organism evidence="2 3">
    <name type="scientific">Parvularcula maris</name>
    <dbReference type="NCBI Taxonomy" id="2965077"/>
    <lineage>
        <taxon>Bacteria</taxon>
        <taxon>Pseudomonadati</taxon>
        <taxon>Pseudomonadota</taxon>
        <taxon>Alphaproteobacteria</taxon>
        <taxon>Parvularculales</taxon>
        <taxon>Parvularculaceae</taxon>
        <taxon>Parvularcula</taxon>
    </lineage>
</organism>
<dbReference type="PANTHER" id="PTHR43792">
    <property type="entry name" value="GNAT FAMILY, PUTATIVE (AFU_ORTHOLOGUE AFUA_3G00765)-RELATED-RELATED"/>
    <property type="match status" value="1"/>
</dbReference>
<evidence type="ECO:0000313" key="2">
    <source>
        <dbReference type="EMBL" id="MCQ8183908.1"/>
    </source>
</evidence>
<dbReference type="PROSITE" id="PS51186">
    <property type="entry name" value="GNAT"/>
    <property type="match status" value="1"/>
</dbReference>
<keyword evidence="3" id="KW-1185">Reference proteome</keyword>
<dbReference type="Proteomes" id="UP001142610">
    <property type="component" value="Unassembled WGS sequence"/>
</dbReference>
<evidence type="ECO:0000259" key="1">
    <source>
        <dbReference type="PROSITE" id="PS51186"/>
    </source>
</evidence>
<evidence type="ECO:0000313" key="3">
    <source>
        <dbReference type="Proteomes" id="UP001142610"/>
    </source>
</evidence>
<dbReference type="InterPro" id="IPR051531">
    <property type="entry name" value="N-acetyltransferase"/>
</dbReference>
<dbReference type="InterPro" id="IPR000182">
    <property type="entry name" value="GNAT_dom"/>
</dbReference>
<dbReference type="SUPFAM" id="SSF55729">
    <property type="entry name" value="Acyl-CoA N-acyltransferases (Nat)"/>
    <property type="match status" value="1"/>
</dbReference>
<dbReference type="Gene3D" id="3.40.630.30">
    <property type="match status" value="1"/>
</dbReference>
<dbReference type="AlphaFoldDB" id="A0A9X2L6D2"/>
<dbReference type="InterPro" id="IPR016181">
    <property type="entry name" value="Acyl_CoA_acyltransferase"/>
</dbReference>
<protein>
    <submittedName>
        <fullName evidence="2">GNAT family N-acetyltransferase</fullName>
    </submittedName>
</protein>
<proteinExistence type="predicted"/>
<comment type="caution">
    <text evidence="2">The sequence shown here is derived from an EMBL/GenBank/DDBJ whole genome shotgun (WGS) entry which is preliminary data.</text>
</comment>
<dbReference type="GO" id="GO:0016747">
    <property type="term" value="F:acyltransferase activity, transferring groups other than amino-acyl groups"/>
    <property type="evidence" value="ECO:0007669"/>
    <property type="project" value="InterPro"/>
</dbReference>
<feature type="domain" description="N-acetyltransferase" evidence="1">
    <location>
        <begin position="1"/>
        <end position="160"/>
    </location>
</feature>
<gene>
    <name evidence="2" type="ORF">NOG11_00760</name>
</gene>
<reference evidence="2" key="1">
    <citation type="submission" date="2022-07" db="EMBL/GenBank/DDBJ databases">
        <title>Parvularcula maris sp. nov., an algicidal bacterium isolated from seawater.</title>
        <authorList>
            <person name="Li F."/>
        </authorList>
    </citation>
    <scope>NUCLEOTIDE SEQUENCE</scope>
    <source>
        <strain evidence="2">BGMRC 0090</strain>
    </source>
</reference>
<dbReference type="PANTHER" id="PTHR43792:SF1">
    <property type="entry name" value="N-ACETYLTRANSFERASE DOMAIN-CONTAINING PROTEIN"/>
    <property type="match status" value="1"/>
</dbReference>
<name>A0A9X2L6D2_9PROT</name>
<sequence>MILRRFRLSDTPAYHEMMNQPAVERTLIPGPATLADSARHIAMIEGHWDLVGHSFMAVVEKSTGLLIGRVGPWQPYGWPGLEIGWTIHPRRGRRGYAVEAALAACRWTFERYPGLRQVVHTIAPTNAASQRVAKKLGSEKTTETFNLPPIGHIDIWATARSALAAR</sequence>
<dbReference type="Pfam" id="PF13302">
    <property type="entry name" value="Acetyltransf_3"/>
    <property type="match status" value="1"/>
</dbReference>
<accession>A0A9X2L6D2</accession>